<sequence>MKLPPLVALSFLPWGSSSASSSPPSSSFARSRRAAALLPATSRLIGRHRDVDAGRRGLRRPSSVVVCVGGGGIVGIDDEGGDDDDVRRRTLDAALVKMRSIDEVAFGSRFNGRRMRLVEVRESSIPGAGLGLFARSSIRSGTIITFYPVHSIGIVDAVDGGVTRVCMDAGTGRTYERPDDDDDDDAYLLHVLGGRPLMDADVSRDLGGRSIFVDVDVSNVDPRRIGDGGAIASCGFDGHGANDGGGALAYYRALRAARNCVHVPFGPSPLLALVSTRKIRRGDELLTTYGCSYWLDSLMRETGESEETDMTESILVEAREVAMDILKGMRSAAATHASEAEELRSIFDAR</sequence>
<accession>A0ABD3PWF7</accession>
<dbReference type="InterPro" id="IPR046341">
    <property type="entry name" value="SET_dom_sf"/>
</dbReference>
<dbReference type="SUPFAM" id="SSF82199">
    <property type="entry name" value="SET domain"/>
    <property type="match status" value="1"/>
</dbReference>
<proteinExistence type="predicted"/>
<comment type="caution">
    <text evidence="3">The sequence shown here is derived from an EMBL/GenBank/DDBJ whole genome shotgun (WGS) entry which is preliminary data.</text>
</comment>
<gene>
    <name evidence="3" type="ORF">ACHAW5_001099</name>
</gene>
<organism evidence="3 4">
    <name type="scientific">Stephanodiscus triporus</name>
    <dbReference type="NCBI Taxonomy" id="2934178"/>
    <lineage>
        <taxon>Eukaryota</taxon>
        <taxon>Sar</taxon>
        <taxon>Stramenopiles</taxon>
        <taxon>Ochrophyta</taxon>
        <taxon>Bacillariophyta</taxon>
        <taxon>Coscinodiscophyceae</taxon>
        <taxon>Thalassiosirophycidae</taxon>
        <taxon>Stephanodiscales</taxon>
        <taxon>Stephanodiscaceae</taxon>
        <taxon>Stephanodiscus</taxon>
    </lineage>
</organism>
<dbReference type="Gene3D" id="2.170.270.10">
    <property type="entry name" value="SET domain"/>
    <property type="match status" value="1"/>
</dbReference>
<dbReference type="PROSITE" id="PS50280">
    <property type="entry name" value="SET"/>
    <property type="match status" value="1"/>
</dbReference>
<feature type="signal peptide" evidence="1">
    <location>
        <begin position="1"/>
        <end position="19"/>
    </location>
</feature>
<keyword evidence="4" id="KW-1185">Reference proteome</keyword>
<feature type="domain" description="SET" evidence="2">
    <location>
        <begin position="116"/>
        <end position="290"/>
    </location>
</feature>
<evidence type="ECO:0000256" key="1">
    <source>
        <dbReference type="SAM" id="SignalP"/>
    </source>
</evidence>
<dbReference type="AlphaFoldDB" id="A0ABD3PWF7"/>
<feature type="chain" id="PRO_5044872498" description="SET domain-containing protein" evidence="1">
    <location>
        <begin position="20"/>
        <end position="350"/>
    </location>
</feature>
<evidence type="ECO:0000313" key="4">
    <source>
        <dbReference type="Proteomes" id="UP001530315"/>
    </source>
</evidence>
<keyword evidence="1" id="KW-0732">Signal</keyword>
<evidence type="ECO:0000259" key="2">
    <source>
        <dbReference type="PROSITE" id="PS50280"/>
    </source>
</evidence>
<reference evidence="3 4" key="1">
    <citation type="submission" date="2024-10" db="EMBL/GenBank/DDBJ databases">
        <title>Updated reference genomes for cyclostephanoid diatoms.</title>
        <authorList>
            <person name="Roberts W.R."/>
            <person name="Alverson A.J."/>
        </authorList>
    </citation>
    <scope>NUCLEOTIDE SEQUENCE [LARGE SCALE GENOMIC DNA]</scope>
    <source>
        <strain evidence="3 4">AJA276-08</strain>
    </source>
</reference>
<dbReference type="Proteomes" id="UP001530315">
    <property type="component" value="Unassembled WGS sequence"/>
</dbReference>
<protein>
    <recommendedName>
        <fullName evidence="2">SET domain-containing protein</fullName>
    </recommendedName>
</protein>
<dbReference type="Pfam" id="PF00856">
    <property type="entry name" value="SET"/>
    <property type="match status" value="1"/>
</dbReference>
<evidence type="ECO:0000313" key="3">
    <source>
        <dbReference type="EMBL" id="KAL3792273.1"/>
    </source>
</evidence>
<dbReference type="InterPro" id="IPR001214">
    <property type="entry name" value="SET_dom"/>
</dbReference>
<name>A0ABD3PWF7_9STRA</name>
<dbReference type="EMBL" id="JALLAZ020000561">
    <property type="protein sequence ID" value="KAL3792273.1"/>
    <property type="molecule type" value="Genomic_DNA"/>
</dbReference>